<dbReference type="AlphaFoldDB" id="A0AA37SWR6"/>
<reference evidence="1" key="1">
    <citation type="journal article" date="2014" name="Int. J. Syst. Evol. Microbiol.">
        <title>Complete genome sequence of Corynebacterium casei LMG S-19264T (=DSM 44701T), isolated from a smear-ripened cheese.</title>
        <authorList>
            <consortium name="US DOE Joint Genome Institute (JGI-PGF)"/>
            <person name="Walter F."/>
            <person name="Albersmeier A."/>
            <person name="Kalinowski J."/>
            <person name="Ruckert C."/>
        </authorList>
    </citation>
    <scope>NUCLEOTIDE SEQUENCE</scope>
    <source>
        <strain evidence="1">NBRC 108769</strain>
    </source>
</reference>
<proteinExistence type="predicted"/>
<name>A0AA37SWR6_9BACT</name>
<dbReference type="Proteomes" id="UP001156666">
    <property type="component" value="Unassembled WGS sequence"/>
</dbReference>
<dbReference type="EMBL" id="BSOH01000027">
    <property type="protein sequence ID" value="GLR19263.1"/>
    <property type="molecule type" value="Genomic_DNA"/>
</dbReference>
<gene>
    <name evidence="1" type="ORF">GCM10007940_38790</name>
</gene>
<sequence>MNQSQIEEIGFGNGGGFTGAVTSYVLTKDGNLFSENAFTEERSLIKKIDTSVVDDLFQFAESSDLLSFRINKPGNTYKYVDFNIAGTHLKSVWTGKSENKSLNLLYAQLKDLCQIKE</sequence>
<protein>
    <submittedName>
        <fullName evidence="1">Uncharacterized protein</fullName>
    </submittedName>
</protein>
<evidence type="ECO:0000313" key="2">
    <source>
        <dbReference type="Proteomes" id="UP001156666"/>
    </source>
</evidence>
<reference evidence="1" key="2">
    <citation type="submission" date="2023-01" db="EMBL/GenBank/DDBJ databases">
        <title>Draft genome sequence of Portibacter lacus strain NBRC 108769.</title>
        <authorList>
            <person name="Sun Q."/>
            <person name="Mori K."/>
        </authorList>
    </citation>
    <scope>NUCLEOTIDE SEQUENCE</scope>
    <source>
        <strain evidence="1">NBRC 108769</strain>
    </source>
</reference>
<organism evidence="1 2">
    <name type="scientific">Portibacter lacus</name>
    <dbReference type="NCBI Taxonomy" id="1099794"/>
    <lineage>
        <taxon>Bacteria</taxon>
        <taxon>Pseudomonadati</taxon>
        <taxon>Bacteroidota</taxon>
        <taxon>Saprospiria</taxon>
        <taxon>Saprospirales</taxon>
        <taxon>Haliscomenobacteraceae</taxon>
        <taxon>Portibacter</taxon>
    </lineage>
</organism>
<accession>A0AA37SWR6</accession>
<comment type="caution">
    <text evidence="1">The sequence shown here is derived from an EMBL/GenBank/DDBJ whole genome shotgun (WGS) entry which is preliminary data.</text>
</comment>
<keyword evidence="2" id="KW-1185">Reference proteome</keyword>
<evidence type="ECO:0000313" key="1">
    <source>
        <dbReference type="EMBL" id="GLR19263.1"/>
    </source>
</evidence>